<feature type="domain" description="Apple" evidence="2">
    <location>
        <begin position="98"/>
        <end position="208"/>
    </location>
</feature>
<dbReference type="Gene3D" id="3.50.4.10">
    <property type="entry name" value="Hepatocyte Growth Factor"/>
    <property type="match status" value="3"/>
</dbReference>
<keyword evidence="4" id="KW-1185">Reference proteome</keyword>
<feature type="domain" description="Apple" evidence="2">
    <location>
        <begin position="314"/>
        <end position="399"/>
    </location>
</feature>
<dbReference type="CDD" id="cd01099">
    <property type="entry name" value="PAN_AP_HGF"/>
    <property type="match status" value="3"/>
</dbReference>
<feature type="compositionally biased region" description="Basic and acidic residues" evidence="1">
    <location>
        <begin position="892"/>
        <end position="902"/>
    </location>
</feature>
<dbReference type="AlphaFoldDB" id="A0AAE1ELL3"/>
<feature type="compositionally biased region" description="Gly residues" evidence="1">
    <location>
        <begin position="521"/>
        <end position="533"/>
    </location>
</feature>
<feature type="compositionally biased region" description="Polar residues" evidence="1">
    <location>
        <begin position="28"/>
        <end position="38"/>
    </location>
</feature>
<sequence>MLNGGTGTSMRGSHHRQLDPYPAPALNQVITAPPNSQHAEGHNVGVGLSGEEVTATVLTLQINVTTDTPPTATATTTSSTAEGTQSPLAAVMATLPSCNGGRGVERYERLPDTVMDGNPVHADVIRRNSTPVDLLASCEELCLQDKTALGFRNTCTAFDFDHGRKIEYYKNDDLGYTQSRCQLSRPSDRHSEIRLRDAEDKVHFREVCYTESVVRAECATRLYVMERRRNKNFHPLDRFEVEASTLEDCQDKCLNQYADDPLGSRRTCRSGTFDRESKKCYHSGYTLRTHRHLLQNNPNTDYFENTCLTKDRRCPKNKLLFVMGVNYELVGPYDTELHKNVDLVECQELCLDSKLIFCRSLEYDKRSRLCMLSAEDSVSKPHQLRNSTTDQKLYYEVMCIDGENVVGQYTFDQTSDTQQLNQRRYSDVRTAFQLYRERRLTLGSGFRGYEEIPSMTLAQCLDECLENRKIVCRSVMHSERYNTCLLSEYDTLNGKLEYNPHYNYFENLMGSADSPRVSVDGDGGGSDSGGSGVGDHMIVEAGPGSAGQTGATRPGLGLGTRVSSAHDNNDNKNTPLGDRGTTEDSFGGDRSRPGFFGGRGSGFGGSSSSSSFVSGFGGNRNRFGEEIDRFGGNRDRFGAGGGGGAAGDRDRFGAGAGGGAAGDRDRFGAGAGGGDRDRFGAGGGGGGAAGDRDRFGAGGGAAGDRDRFGAGAGADRDRFGSGQDRFGGGNNNRDRFGTSSNRGSSSSSSGFSSSRGSSSSSEGSSGFSSSSSSSSGGSSGSGFSSNRGSSSSGSSSSDSSSSRGSSSGFSSNRGSSGSGSSSGGSSSNRGSSSGFSSSRGGGSSGFSSSSSRGGGSSGFSSSGSSGNTNDDRTTTNNNNQGGGGSDLFNRNRNNESDRRGESGSRGGSVGGVGVGGGVASSGGRFRPLSGNRPFTTTSDNRLGTFRPSGSGSGNGNVADVGTARRTFGASRETGGPTGEGTWHDVDDLWYLYLTWYLA</sequence>
<comment type="caution">
    <text evidence="3">The sequence shown here is derived from an EMBL/GenBank/DDBJ whole genome shotgun (WGS) entry which is preliminary data.</text>
</comment>
<dbReference type="Pfam" id="PF00024">
    <property type="entry name" value="PAN_1"/>
    <property type="match status" value="3"/>
</dbReference>
<feature type="compositionally biased region" description="Gly residues" evidence="1">
    <location>
        <begin position="680"/>
        <end position="689"/>
    </location>
</feature>
<accession>A0AAE1ELL3</accession>
<evidence type="ECO:0000313" key="3">
    <source>
        <dbReference type="EMBL" id="KAK3856469.1"/>
    </source>
</evidence>
<dbReference type="PANTHER" id="PTHR47327">
    <property type="entry name" value="FI18240P1-RELATED"/>
    <property type="match status" value="1"/>
</dbReference>
<evidence type="ECO:0000313" key="4">
    <source>
        <dbReference type="Proteomes" id="UP001286313"/>
    </source>
</evidence>
<proteinExistence type="predicted"/>
<feature type="compositionally biased region" description="Low complexity" evidence="1">
    <location>
        <begin position="737"/>
        <end position="815"/>
    </location>
</feature>
<organism evidence="3 4">
    <name type="scientific">Petrolisthes cinctipes</name>
    <name type="common">Flat porcelain crab</name>
    <dbReference type="NCBI Taxonomy" id="88211"/>
    <lineage>
        <taxon>Eukaryota</taxon>
        <taxon>Metazoa</taxon>
        <taxon>Ecdysozoa</taxon>
        <taxon>Arthropoda</taxon>
        <taxon>Crustacea</taxon>
        <taxon>Multicrustacea</taxon>
        <taxon>Malacostraca</taxon>
        <taxon>Eumalacostraca</taxon>
        <taxon>Eucarida</taxon>
        <taxon>Decapoda</taxon>
        <taxon>Pleocyemata</taxon>
        <taxon>Anomura</taxon>
        <taxon>Galatheoidea</taxon>
        <taxon>Porcellanidae</taxon>
        <taxon>Petrolisthes</taxon>
    </lineage>
</organism>
<feature type="compositionally biased region" description="Basic and acidic residues" evidence="1">
    <location>
        <begin position="622"/>
        <end position="637"/>
    </location>
</feature>
<feature type="compositionally biased region" description="Basic and acidic residues" evidence="1">
    <location>
        <begin position="703"/>
        <end position="719"/>
    </location>
</feature>
<dbReference type="SUPFAM" id="SSF57414">
    <property type="entry name" value="Hairpin loop containing domain-like"/>
    <property type="match status" value="3"/>
</dbReference>
<evidence type="ECO:0000256" key="1">
    <source>
        <dbReference type="SAM" id="MobiDB-lite"/>
    </source>
</evidence>
<dbReference type="InterPro" id="IPR052774">
    <property type="entry name" value="Celegans_DevNeuronal_Protein"/>
</dbReference>
<feature type="compositionally biased region" description="Low complexity" evidence="1">
    <location>
        <begin position="858"/>
        <end position="879"/>
    </location>
</feature>
<evidence type="ECO:0000259" key="2">
    <source>
        <dbReference type="PROSITE" id="PS50948"/>
    </source>
</evidence>
<feature type="compositionally biased region" description="Polar residues" evidence="1">
    <location>
        <begin position="932"/>
        <end position="941"/>
    </location>
</feature>
<feature type="compositionally biased region" description="Gly residues" evidence="1">
    <location>
        <begin position="595"/>
        <end position="605"/>
    </location>
</feature>
<protein>
    <recommendedName>
        <fullName evidence="2">Apple domain-containing protein</fullName>
    </recommendedName>
</protein>
<dbReference type="InterPro" id="IPR003609">
    <property type="entry name" value="Pan_app"/>
</dbReference>
<gene>
    <name evidence="3" type="ORF">Pcinc_037213</name>
</gene>
<reference evidence="3" key="1">
    <citation type="submission" date="2023-10" db="EMBL/GenBank/DDBJ databases">
        <title>Genome assemblies of two species of porcelain crab, Petrolisthes cinctipes and Petrolisthes manimaculis (Anomura: Porcellanidae).</title>
        <authorList>
            <person name="Angst P."/>
        </authorList>
    </citation>
    <scope>NUCLEOTIDE SEQUENCE</scope>
    <source>
        <strain evidence="3">PB745_01</strain>
        <tissue evidence="3">Gill</tissue>
    </source>
</reference>
<dbReference type="GO" id="GO:0009653">
    <property type="term" value="P:anatomical structure morphogenesis"/>
    <property type="evidence" value="ECO:0007669"/>
    <property type="project" value="TreeGrafter"/>
</dbReference>
<dbReference type="EMBL" id="JAWQEG010005875">
    <property type="protein sequence ID" value="KAK3856469.1"/>
    <property type="molecule type" value="Genomic_DNA"/>
</dbReference>
<dbReference type="PROSITE" id="PS50948">
    <property type="entry name" value="PAN"/>
    <property type="match status" value="4"/>
</dbReference>
<feature type="domain" description="Apple" evidence="2">
    <location>
        <begin position="426"/>
        <end position="509"/>
    </location>
</feature>
<dbReference type="SMART" id="SM00473">
    <property type="entry name" value="PAN_AP"/>
    <property type="match status" value="4"/>
</dbReference>
<dbReference type="Proteomes" id="UP001286313">
    <property type="component" value="Unassembled WGS sequence"/>
</dbReference>
<feature type="compositionally biased region" description="Polar residues" evidence="1">
    <location>
        <begin position="561"/>
        <end position="574"/>
    </location>
</feature>
<name>A0AAE1ELL3_PETCI</name>
<feature type="compositionally biased region" description="Gly residues" evidence="1">
    <location>
        <begin position="903"/>
        <end position="920"/>
    </location>
</feature>
<feature type="compositionally biased region" description="Low complexity" evidence="1">
    <location>
        <begin position="823"/>
        <end position="838"/>
    </location>
</feature>
<feature type="region of interest" description="Disordered" evidence="1">
    <location>
        <begin position="515"/>
        <end position="960"/>
    </location>
</feature>
<dbReference type="PANTHER" id="PTHR47327:SF9">
    <property type="entry name" value="NO MECHANORECEPTOR POTENTIAL A, ISOFORM A"/>
    <property type="match status" value="1"/>
</dbReference>
<feature type="region of interest" description="Disordered" evidence="1">
    <location>
        <begin position="1"/>
        <end position="41"/>
    </location>
</feature>
<feature type="domain" description="Apple" evidence="2">
    <location>
        <begin position="218"/>
        <end position="307"/>
    </location>
</feature>